<name>A0A5C6LNY2_9BACT</name>
<keyword evidence="3" id="KW-1185">Reference proteome</keyword>
<dbReference type="AlphaFoldDB" id="A0A5C6LNY2"/>
<proteinExistence type="predicted"/>
<sequence>MITKKLKQILLWAGGISLCLVVVLAVHIYMVTRPKPPGANTRIMARIDIRQDISQQDADKIAAWLYQQNGVDRVMVNPATDIVVFTFFPVKTSAGSIVSNFQTAFHYPAQRYLPSEEEMKSGCPAMAQSFTTKLSGVFKHIF</sequence>
<evidence type="ECO:0000313" key="3">
    <source>
        <dbReference type="Proteomes" id="UP000318815"/>
    </source>
</evidence>
<reference evidence="2 3" key="1">
    <citation type="submission" date="2019-08" db="EMBL/GenBank/DDBJ databases">
        <title>Whole genome sequencing of chitin degrading bacteria Chitinophaga pinensis YS16.</title>
        <authorList>
            <person name="Singh R.P."/>
            <person name="Manchanda G."/>
            <person name="Maurya I.K."/>
            <person name="Joshi N.K."/>
            <person name="Srivastava A.K."/>
        </authorList>
    </citation>
    <scope>NUCLEOTIDE SEQUENCE [LARGE SCALE GENOMIC DNA]</scope>
    <source>
        <strain evidence="2 3">YS-16</strain>
    </source>
</reference>
<dbReference type="EMBL" id="VOHS01000029">
    <property type="protein sequence ID" value="TWV97416.1"/>
    <property type="molecule type" value="Genomic_DNA"/>
</dbReference>
<protein>
    <submittedName>
        <fullName evidence="2">Uncharacterized protein</fullName>
    </submittedName>
</protein>
<gene>
    <name evidence="2" type="ORF">FEF09_21915</name>
</gene>
<keyword evidence="1" id="KW-0472">Membrane</keyword>
<evidence type="ECO:0000313" key="2">
    <source>
        <dbReference type="EMBL" id="TWV97416.1"/>
    </source>
</evidence>
<keyword evidence="1" id="KW-0812">Transmembrane</keyword>
<evidence type="ECO:0000256" key="1">
    <source>
        <dbReference type="SAM" id="Phobius"/>
    </source>
</evidence>
<feature type="transmembrane region" description="Helical" evidence="1">
    <location>
        <begin position="9"/>
        <end position="30"/>
    </location>
</feature>
<keyword evidence="1" id="KW-1133">Transmembrane helix</keyword>
<organism evidence="2 3">
    <name type="scientific">Chitinophaga pinensis</name>
    <dbReference type="NCBI Taxonomy" id="79329"/>
    <lineage>
        <taxon>Bacteria</taxon>
        <taxon>Pseudomonadati</taxon>
        <taxon>Bacteroidota</taxon>
        <taxon>Chitinophagia</taxon>
        <taxon>Chitinophagales</taxon>
        <taxon>Chitinophagaceae</taxon>
        <taxon>Chitinophaga</taxon>
    </lineage>
</organism>
<comment type="caution">
    <text evidence="2">The sequence shown here is derived from an EMBL/GenBank/DDBJ whole genome shotgun (WGS) entry which is preliminary data.</text>
</comment>
<dbReference type="RefSeq" id="WP_146307086.1">
    <property type="nucleotide sequence ID" value="NZ_VOHS01000029.1"/>
</dbReference>
<dbReference type="Proteomes" id="UP000318815">
    <property type="component" value="Unassembled WGS sequence"/>
</dbReference>
<accession>A0A5C6LNY2</accession>
<dbReference type="OrthoDB" id="793749at2"/>